<organism evidence="1 2">
    <name type="scientific">Ambrosiozyma monospora</name>
    <name type="common">Yeast</name>
    <name type="synonym">Endomycopsis monosporus</name>
    <dbReference type="NCBI Taxonomy" id="43982"/>
    <lineage>
        <taxon>Eukaryota</taxon>
        <taxon>Fungi</taxon>
        <taxon>Dikarya</taxon>
        <taxon>Ascomycota</taxon>
        <taxon>Saccharomycotina</taxon>
        <taxon>Pichiomycetes</taxon>
        <taxon>Pichiales</taxon>
        <taxon>Pichiaceae</taxon>
        <taxon>Ambrosiozyma</taxon>
    </lineage>
</organism>
<name>A0ACB5UB35_AMBMO</name>
<dbReference type="Proteomes" id="UP001165064">
    <property type="component" value="Unassembled WGS sequence"/>
</dbReference>
<gene>
    <name evidence="1" type="ORF">Amon02_001280400</name>
</gene>
<comment type="caution">
    <text evidence="1">The sequence shown here is derived from an EMBL/GenBank/DDBJ whole genome shotgun (WGS) entry which is preliminary data.</text>
</comment>
<protein>
    <submittedName>
        <fullName evidence="1">Unnamed protein product</fullName>
    </submittedName>
</protein>
<evidence type="ECO:0000313" key="1">
    <source>
        <dbReference type="EMBL" id="GMF07224.1"/>
    </source>
</evidence>
<accession>A0ACB5UB35</accession>
<sequence>MVEDFESEFPPKIYDSHDPKASVVCDYHLWRDFEDNSVKNEVLQHQQRQEQQSQLDLESGLFSNSAYDDKADSSIFVDENSKTAAMETKENSTNSVNDSNNLSKSDFSSTGDEMSNTMKERLDESLGSYTHGALYQAVHKRSVKRSPITKEELWTTRSGKMKPVCTVTIADFSKTRYRLERRTVFSTWSHLGLLNDCDPKMNTKEELLNKLEASRAGLVSALRNTPDWSNMRWINVNGIEEDVFFAIIDEYKLNLKAVSRMSNPESSFDAQMYGDQLFCQLPILRKPKDGEVEDDKLARLCQSMMYSCGEVDPPSVDTFSTGTVKDHGWIFMPDSKTVISFFENSGEDVEEHVFFDFLRDLRLQEEMNIDASVCFENILNAFAGDLPSVVHELMRAI</sequence>
<reference evidence="1" key="1">
    <citation type="submission" date="2023-04" db="EMBL/GenBank/DDBJ databases">
        <title>Ambrosiozyma monospora NBRC 10751.</title>
        <authorList>
            <person name="Ichikawa N."/>
            <person name="Sato H."/>
            <person name="Tonouchi N."/>
        </authorList>
    </citation>
    <scope>NUCLEOTIDE SEQUENCE</scope>
    <source>
        <strain evidence="1">NBRC 10751</strain>
    </source>
</reference>
<keyword evidence="2" id="KW-1185">Reference proteome</keyword>
<proteinExistence type="predicted"/>
<evidence type="ECO:0000313" key="2">
    <source>
        <dbReference type="Proteomes" id="UP001165064"/>
    </source>
</evidence>
<dbReference type="EMBL" id="BSXS01016045">
    <property type="protein sequence ID" value="GMF07224.1"/>
    <property type="molecule type" value="Genomic_DNA"/>
</dbReference>